<name>A0A2U2JDM7_9FLAO</name>
<dbReference type="OrthoDB" id="1202724at2"/>
<evidence type="ECO:0000313" key="2">
    <source>
        <dbReference type="Proteomes" id="UP000245670"/>
    </source>
</evidence>
<dbReference type="Proteomes" id="UP000245670">
    <property type="component" value="Unassembled WGS sequence"/>
</dbReference>
<gene>
    <name evidence="1" type="ORF">DIS07_00850</name>
</gene>
<evidence type="ECO:0000313" key="1">
    <source>
        <dbReference type="EMBL" id="PWG06412.1"/>
    </source>
</evidence>
<organism evidence="1 2">
    <name type="scientific">Polaribacter aquimarinus</name>
    <dbReference type="NCBI Taxonomy" id="2100726"/>
    <lineage>
        <taxon>Bacteria</taxon>
        <taxon>Pseudomonadati</taxon>
        <taxon>Bacteroidota</taxon>
        <taxon>Flavobacteriia</taxon>
        <taxon>Flavobacteriales</taxon>
        <taxon>Flavobacteriaceae</taxon>
    </lineage>
</organism>
<protein>
    <submittedName>
        <fullName evidence="1">Uncharacterized protein</fullName>
    </submittedName>
</protein>
<accession>A0A2U2JDM7</accession>
<dbReference type="AlphaFoldDB" id="A0A2U2JDM7"/>
<keyword evidence="2" id="KW-1185">Reference proteome</keyword>
<dbReference type="EMBL" id="QFFG01000001">
    <property type="protein sequence ID" value="PWG06412.1"/>
    <property type="molecule type" value="Genomic_DNA"/>
</dbReference>
<reference evidence="1 2" key="1">
    <citation type="submission" date="2018-05" db="EMBL/GenBank/DDBJ databases">
        <title>Polaribacter aquimarinus sp. nov., isolated from sediment in a sediment of sea.</title>
        <authorList>
            <person name="Lu D."/>
        </authorList>
    </citation>
    <scope>NUCLEOTIDE SEQUENCE [LARGE SCALE GENOMIC DNA]</scope>
    <source>
        <strain evidence="1 2">ZY113</strain>
    </source>
</reference>
<sequence>MKNSILYLVILITSISIGQEKKNTIQHKIFEANIEENHYLVDDIFPDSLKEIKEEKLLEPYNNSEGKFPKYESKEITLNISENIVNSNSLETLSDIAFIDNKLIQKLIETNIIANNFVSEQMFYGDREVILLKEYPKSIDKLNINYKTNSQIDIQIGKKIYSYINKLYKSEIDKTLQNSLNLLVINF</sequence>
<dbReference type="RefSeq" id="WP_109403328.1">
    <property type="nucleotide sequence ID" value="NZ_QFFG01000001.1"/>
</dbReference>
<comment type="caution">
    <text evidence="1">The sequence shown here is derived from an EMBL/GenBank/DDBJ whole genome shotgun (WGS) entry which is preliminary data.</text>
</comment>
<proteinExistence type="predicted"/>